<proteinExistence type="predicted"/>
<accession>A0A6J4UUB5</accession>
<evidence type="ECO:0000313" key="1">
    <source>
        <dbReference type="EMBL" id="CAA9558590.1"/>
    </source>
</evidence>
<gene>
    <name evidence="1" type="ORF">AVDCRST_MAG81-450</name>
</gene>
<sequence length="54" mass="5979">MIVKSERCKRSWRQRDTLAQTIAGLWTKAIVAVPTLPESLIFATKPDSMSSSDG</sequence>
<dbReference type="AlphaFoldDB" id="A0A6J4UUB5"/>
<organism evidence="1">
    <name type="scientific">uncultured Synechococcales cyanobacterium</name>
    <dbReference type="NCBI Taxonomy" id="1936017"/>
    <lineage>
        <taxon>Bacteria</taxon>
        <taxon>Bacillati</taxon>
        <taxon>Cyanobacteriota</taxon>
        <taxon>Cyanophyceae</taxon>
        <taxon>Synechococcales</taxon>
        <taxon>environmental samples</taxon>
    </lineage>
</organism>
<reference evidence="1" key="1">
    <citation type="submission" date="2020-02" db="EMBL/GenBank/DDBJ databases">
        <authorList>
            <person name="Meier V. D."/>
        </authorList>
    </citation>
    <scope>NUCLEOTIDE SEQUENCE</scope>
    <source>
        <strain evidence="1">AVDCRST_MAG81</strain>
    </source>
</reference>
<name>A0A6J4UUB5_9CYAN</name>
<dbReference type="EMBL" id="CADCWO010000031">
    <property type="protein sequence ID" value="CAA9558590.1"/>
    <property type="molecule type" value="Genomic_DNA"/>
</dbReference>
<protein>
    <submittedName>
        <fullName evidence="1">Uncharacterized protein</fullName>
    </submittedName>
</protein>